<reference evidence="4 5" key="1">
    <citation type="submission" date="2019-11" db="EMBL/GenBank/DDBJ databases">
        <title>Draft genome sequences of five Paenibacillus species of dairy origin.</title>
        <authorList>
            <person name="Olajide A.M."/>
            <person name="Chen S."/>
            <person name="Lapointe G."/>
        </authorList>
    </citation>
    <scope>NUCLEOTIDE SEQUENCE [LARGE SCALE GENOMIC DNA]</scope>
    <source>
        <strain evidence="4 5">2CS3</strain>
    </source>
</reference>
<dbReference type="CDD" id="cd02696">
    <property type="entry name" value="MurNAc-LAA"/>
    <property type="match status" value="1"/>
</dbReference>
<dbReference type="PANTHER" id="PTHR30404">
    <property type="entry name" value="N-ACETYLMURAMOYL-L-ALANINE AMIDASE"/>
    <property type="match status" value="1"/>
</dbReference>
<dbReference type="Gene3D" id="3.40.630.40">
    <property type="entry name" value="Zn-dependent exopeptidases"/>
    <property type="match status" value="1"/>
</dbReference>
<dbReference type="InterPro" id="IPR001119">
    <property type="entry name" value="SLH_dom"/>
</dbReference>
<gene>
    <name evidence="4" type="ORF">GNP93_00355</name>
</gene>
<evidence type="ECO:0000256" key="1">
    <source>
        <dbReference type="ARBA" id="ARBA00022801"/>
    </source>
</evidence>
<keyword evidence="2" id="KW-0732">Signal</keyword>
<organism evidence="4 5">
    <name type="scientific">Paenibacillus validus</name>
    <dbReference type="NCBI Taxonomy" id="44253"/>
    <lineage>
        <taxon>Bacteria</taxon>
        <taxon>Bacillati</taxon>
        <taxon>Bacillota</taxon>
        <taxon>Bacilli</taxon>
        <taxon>Bacillales</taxon>
        <taxon>Paenibacillaceae</taxon>
        <taxon>Paenibacillus</taxon>
    </lineage>
</organism>
<dbReference type="PROSITE" id="PS51272">
    <property type="entry name" value="SLH"/>
    <property type="match status" value="3"/>
</dbReference>
<dbReference type="GO" id="GO:0030288">
    <property type="term" value="C:outer membrane-bounded periplasmic space"/>
    <property type="evidence" value="ECO:0007669"/>
    <property type="project" value="TreeGrafter"/>
</dbReference>
<name>A0A7X3CQW6_9BACL</name>
<evidence type="ECO:0000259" key="3">
    <source>
        <dbReference type="PROSITE" id="PS51272"/>
    </source>
</evidence>
<dbReference type="AlphaFoldDB" id="A0A7X3CQW6"/>
<evidence type="ECO:0000256" key="2">
    <source>
        <dbReference type="SAM" id="SignalP"/>
    </source>
</evidence>
<protein>
    <submittedName>
        <fullName evidence="4">N-acetylmuramoyl-L-alanine amidase</fullName>
    </submittedName>
</protein>
<dbReference type="Pfam" id="PF01520">
    <property type="entry name" value="Amidase_3"/>
    <property type="match status" value="1"/>
</dbReference>
<dbReference type="PANTHER" id="PTHR30404:SF0">
    <property type="entry name" value="N-ACETYLMURAMOYL-L-ALANINE AMIDASE AMIC"/>
    <property type="match status" value="1"/>
</dbReference>
<dbReference type="Pfam" id="PF00395">
    <property type="entry name" value="SLH"/>
    <property type="match status" value="3"/>
</dbReference>
<dbReference type="EMBL" id="WNZX01000001">
    <property type="protein sequence ID" value="MUG69116.1"/>
    <property type="molecule type" value="Genomic_DNA"/>
</dbReference>
<dbReference type="Proteomes" id="UP000450917">
    <property type="component" value="Unassembled WGS sequence"/>
</dbReference>
<dbReference type="GO" id="GO:0009253">
    <property type="term" value="P:peptidoglycan catabolic process"/>
    <property type="evidence" value="ECO:0007669"/>
    <property type="project" value="InterPro"/>
</dbReference>
<accession>A0A7X3CQW6</accession>
<sequence length="423" mass="45093">MAQRWLRAALVALCVWTLPGQASAATVVVDPGHGGYDPGAIGVNGLQEKVVNLDISRKLRDLLEQRGYDVRMSRDSDVYLSLSERVAFAKNQNADLFVSIHANSYSNPSTRGAMVLYYDDAYPQASYPASAEMRALTSESRELARKVLDSFVATVGGEDRGLVPSAVYVVRSGNIPSVLVETAFLSNSADAALLANDSARLTMAEGIAKGIEAYLPPNLTFPDTRGHWAREAIQRLADQAIVTGTGKRFEPARALTRAEWVTLLGRLFDLDAAAAENPACASGAAATVAQAVYDAGGCRSDATKKGAAAFRDVTAGHWAYAALDQAVKAGLLDGYPDGTLRPDNPVSRAEVAALFQRLAKPAPADSVRQPFRDVPGDYWAAEAIAALKASGFIDGVTATEFAPERAMNRAEAAALIDRYKNPK</sequence>
<dbReference type="RefSeq" id="WP_127607801.1">
    <property type="nucleotide sequence ID" value="NZ_WNZX01000001.1"/>
</dbReference>
<dbReference type="SUPFAM" id="SSF53187">
    <property type="entry name" value="Zn-dependent exopeptidases"/>
    <property type="match status" value="1"/>
</dbReference>
<feature type="domain" description="SLH" evidence="3">
    <location>
        <begin position="370"/>
        <end position="423"/>
    </location>
</feature>
<dbReference type="InterPro" id="IPR002508">
    <property type="entry name" value="MurNAc-LAA_cat"/>
</dbReference>
<feature type="chain" id="PRO_5030787277" evidence="2">
    <location>
        <begin position="25"/>
        <end position="423"/>
    </location>
</feature>
<feature type="domain" description="SLH" evidence="3">
    <location>
        <begin position="216"/>
        <end position="278"/>
    </location>
</feature>
<evidence type="ECO:0000313" key="5">
    <source>
        <dbReference type="Proteomes" id="UP000450917"/>
    </source>
</evidence>
<feature type="domain" description="SLH" evidence="3">
    <location>
        <begin position="306"/>
        <end position="369"/>
    </location>
</feature>
<evidence type="ECO:0000313" key="4">
    <source>
        <dbReference type="EMBL" id="MUG69116.1"/>
    </source>
</evidence>
<dbReference type="GO" id="GO:0008745">
    <property type="term" value="F:N-acetylmuramoyl-L-alanine amidase activity"/>
    <property type="evidence" value="ECO:0007669"/>
    <property type="project" value="InterPro"/>
</dbReference>
<keyword evidence="5" id="KW-1185">Reference proteome</keyword>
<comment type="caution">
    <text evidence="4">The sequence shown here is derived from an EMBL/GenBank/DDBJ whole genome shotgun (WGS) entry which is preliminary data.</text>
</comment>
<dbReference type="InterPro" id="IPR050695">
    <property type="entry name" value="N-acetylmuramoyl_amidase_3"/>
</dbReference>
<feature type="signal peptide" evidence="2">
    <location>
        <begin position="1"/>
        <end position="24"/>
    </location>
</feature>
<dbReference type="SMART" id="SM00646">
    <property type="entry name" value="Ami_3"/>
    <property type="match status" value="1"/>
</dbReference>
<proteinExistence type="predicted"/>
<keyword evidence="1" id="KW-0378">Hydrolase</keyword>